<feature type="compositionally biased region" description="Basic and acidic residues" evidence="1">
    <location>
        <begin position="24"/>
        <end position="34"/>
    </location>
</feature>
<gene>
    <name evidence="2" type="ORF">A2786_01110</name>
</gene>
<feature type="region of interest" description="Disordered" evidence="1">
    <location>
        <begin position="1"/>
        <end position="34"/>
    </location>
</feature>
<reference evidence="2 3" key="1">
    <citation type="journal article" date="2016" name="Nat. Commun.">
        <title>Thousands of microbial genomes shed light on interconnected biogeochemical processes in an aquifer system.</title>
        <authorList>
            <person name="Anantharaman K."/>
            <person name="Brown C.T."/>
            <person name="Hug L.A."/>
            <person name="Sharon I."/>
            <person name="Castelle C.J."/>
            <person name="Probst A.J."/>
            <person name="Thomas B.C."/>
            <person name="Singh A."/>
            <person name="Wilkins M.J."/>
            <person name="Karaoz U."/>
            <person name="Brodie E.L."/>
            <person name="Williams K.H."/>
            <person name="Hubbard S.S."/>
            <person name="Banfield J.F."/>
        </authorList>
    </citation>
    <scope>NUCLEOTIDE SEQUENCE [LARGE SCALE GENOMIC DNA]</scope>
</reference>
<sequence length="334" mass="37623">MIESSPNHANERENSEYPNLRFEPGLHERVDTPRPDWNRQMARRLSQYNPEFLSIDGMQGGSDLQFSLSLSEGFPGRPDEINTKSEYIYLVRGDVFDYTQSNWSLEEQVAQALSDTNQLDKEARGGVVTEIFAASVLSSVILGVSNRPVITRRDFLKKTLAYSAAFAIFGSRAGQVASMIAAPFTPSETQRDVLLRVARLTKPILTKTLWWVDGRTALLIAKTQDAIDLLQKPRQTSGAIVMGNAHMFMAETLLRDRSERQQKIRDFAKYTLETADSVLAEVQAPLDLQEQTRNAILNQISLFDILKIPTQSSSIELVSFHRSPQVEAALRDFR</sequence>
<dbReference type="EMBL" id="MHCJ01000003">
    <property type="protein sequence ID" value="OGY18103.1"/>
    <property type="molecule type" value="Genomic_DNA"/>
</dbReference>
<protein>
    <submittedName>
        <fullName evidence="2">Uncharacterized protein</fullName>
    </submittedName>
</protein>
<dbReference type="Proteomes" id="UP000179233">
    <property type="component" value="Unassembled WGS sequence"/>
</dbReference>
<accession>A0A1G1VRS3</accession>
<organism evidence="2 3">
    <name type="scientific">Candidatus Chisholmbacteria bacterium RIFCSPHIGHO2_01_FULL_52_32</name>
    <dbReference type="NCBI Taxonomy" id="1797591"/>
    <lineage>
        <taxon>Bacteria</taxon>
        <taxon>Candidatus Chisholmiibacteriota</taxon>
    </lineage>
</organism>
<proteinExistence type="predicted"/>
<comment type="caution">
    <text evidence="2">The sequence shown here is derived from an EMBL/GenBank/DDBJ whole genome shotgun (WGS) entry which is preliminary data.</text>
</comment>
<dbReference type="AlphaFoldDB" id="A0A1G1VRS3"/>
<evidence type="ECO:0000256" key="1">
    <source>
        <dbReference type="SAM" id="MobiDB-lite"/>
    </source>
</evidence>
<name>A0A1G1VRS3_9BACT</name>
<evidence type="ECO:0000313" key="2">
    <source>
        <dbReference type="EMBL" id="OGY18103.1"/>
    </source>
</evidence>
<evidence type="ECO:0000313" key="3">
    <source>
        <dbReference type="Proteomes" id="UP000179233"/>
    </source>
</evidence>